<evidence type="ECO:0000256" key="11">
    <source>
        <dbReference type="ARBA" id="ARBA00023136"/>
    </source>
</evidence>
<evidence type="ECO:0000256" key="10">
    <source>
        <dbReference type="ARBA" id="ARBA00022989"/>
    </source>
</evidence>
<reference evidence="13" key="2">
    <citation type="journal article" date="2023" name="IMA Fungus">
        <title>Comparative genomic study of the Penicillium genus elucidates a diverse pangenome and 15 lateral gene transfer events.</title>
        <authorList>
            <person name="Petersen C."/>
            <person name="Sorensen T."/>
            <person name="Nielsen M.R."/>
            <person name="Sondergaard T.E."/>
            <person name="Sorensen J.L."/>
            <person name="Fitzpatrick D.A."/>
            <person name="Frisvad J.C."/>
            <person name="Nielsen K.L."/>
        </authorList>
    </citation>
    <scope>NUCLEOTIDE SEQUENCE</scope>
    <source>
        <strain evidence="13">IBT 34128</strain>
    </source>
</reference>
<keyword evidence="7 12" id="KW-0808">Transferase</keyword>
<keyword evidence="6 12" id="KW-0328">Glycosyltransferase</keyword>
<feature type="transmembrane region" description="Helical" evidence="12">
    <location>
        <begin position="263"/>
        <end position="287"/>
    </location>
</feature>
<evidence type="ECO:0000256" key="2">
    <source>
        <dbReference type="ARBA" id="ARBA00004687"/>
    </source>
</evidence>
<feature type="transmembrane region" description="Helical" evidence="12">
    <location>
        <begin position="125"/>
        <end position="148"/>
    </location>
</feature>
<dbReference type="EMBL" id="JAPMSZ010000010">
    <property type="protein sequence ID" value="KAJ5086555.1"/>
    <property type="molecule type" value="Genomic_DNA"/>
</dbReference>
<keyword evidence="10 12" id="KW-1133">Transmembrane helix</keyword>
<dbReference type="RefSeq" id="XP_056508680.1">
    <property type="nucleotide sequence ID" value="XM_056658387.1"/>
</dbReference>
<dbReference type="GO" id="GO:0005789">
    <property type="term" value="C:endoplasmic reticulum membrane"/>
    <property type="evidence" value="ECO:0007669"/>
    <property type="project" value="UniProtKB-SubCell"/>
</dbReference>
<dbReference type="GO" id="GO:0004376">
    <property type="term" value="F:GPI mannosyltransferase activity"/>
    <property type="evidence" value="ECO:0007669"/>
    <property type="project" value="InterPro"/>
</dbReference>
<dbReference type="Proteomes" id="UP001141434">
    <property type="component" value="Unassembled WGS sequence"/>
</dbReference>
<gene>
    <name evidence="13" type="ORF">NUU61_007862</name>
</gene>
<name>A0A9W9ERI4_9EURO</name>
<comment type="subcellular location">
    <subcellularLocation>
        <location evidence="1 12">Endoplasmic reticulum membrane</location>
        <topology evidence="1 12">Multi-pass membrane protein</topology>
    </subcellularLocation>
</comment>
<dbReference type="InterPro" id="IPR007315">
    <property type="entry name" value="PIG-V/Gpi18"/>
</dbReference>
<evidence type="ECO:0000256" key="3">
    <source>
        <dbReference type="ARBA" id="ARBA00008698"/>
    </source>
</evidence>
<comment type="pathway">
    <text evidence="2 12">Glycolipid biosynthesis; glycosylphosphatidylinositol-anchor biosynthesis.</text>
</comment>
<dbReference type="EC" id="2.4.1.-" evidence="12"/>
<evidence type="ECO:0000256" key="1">
    <source>
        <dbReference type="ARBA" id="ARBA00004477"/>
    </source>
</evidence>
<keyword evidence="11 12" id="KW-0472">Membrane</keyword>
<feature type="transmembrane region" description="Helical" evidence="12">
    <location>
        <begin position="374"/>
        <end position="395"/>
    </location>
</feature>
<comment type="function">
    <text evidence="12">Mannosyltransferase involved in glycosylphosphatidylinositol-anchor biosynthesis.</text>
</comment>
<dbReference type="PANTHER" id="PTHR12468:SF2">
    <property type="entry name" value="GPI MANNOSYLTRANSFERASE 2"/>
    <property type="match status" value="1"/>
</dbReference>
<reference evidence="13" key="1">
    <citation type="submission" date="2022-11" db="EMBL/GenBank/DDBJ databases">
        <authorList>
            <person name="Petersen C."/>
        </authorList>
    </citation>
    <scope>NUCLEOTIDE SEQUENCE</scope>
    <source>
        <strain evidence="13">IBT 34128</strain>
    </source>
</reference>
<evidence type="ECO:0000256" key="4">
    <source>
        <dbReference type="ARBA" id="ARBA00013795"/>
    </source>
</evidence>
<evidence type="ECO:0000313" key="13">
    <source>
        <dbReference type="EMBL" id="KAJ5086555.1"/>
    </source>
</evidence>
<keyword evidence="5 12" id="KW-0337">GPI-anchor biosynthesis</keyword>
<feature type="transmembrane region" description="Helical" evidence="12">
    <location>
        <begin position="21"/>
        <end position="43"/>
    </location>
</feature>
<keyword evidence="9 12" id="KW-0256">Endoplasmic reticulum</keyword>
<evidence type="ECO:0000256" key="6">
    <source>
        <dbReference type="ARBA" id="ARBA00022676"/>
    </source>
</evidence>
<feature type="transmembrane region" description="Helical" evidence="12">
    <location>
        <begin position="332"/>
        <end position="354"/>
    </location>
</feature>
<organism evidence="13 14">
    <name type="scientific">Penicillium alfredii</name>
    <dbReference type="NCBI Taxonomy" id="1506179"/>
    <lineage>
        <taxon>Eukaryota</taxon>
        <taxon>Fungi</taxon>
        <taxon>Dikarya</taxon>
        <taxon>Ascomycota</taxon>
        <taxon>Pezizomycotina</taxon>
        <taxon>Eurotiomycetes</taxon>
        <taxon>Eurotiomycetidae</taxon>
        <taxon>Eurotiales</taxon>
        <taxon>Aspergillaceae</taxon>
        <taxon>Penicillium</taxon>
    </lineage>
</organism>
<evidence type="ECO:0000256" key="12">
    <source>
        <dbReference type="RuleBase" id="RU363112"/>
    </source>
</evidence>
<feature type="transmembrane region" description="Helical" evidence="12">
    <location>
        <begin position="217"/>
        <end position="243"/>
    </location>
</feature>
<feature type="transmembrane region" description="Helical" evidence="12">
    <location>
        <begin position="186"/>
        <end position="205"/>
    </location>
</feature>
<dbReference type="Pfam" id="PF04188">
    <property type="entry name" value="Mannosyl_trans2"/>
    <property type="match status" value="1"/>
</dbReference>
<evidence type="ECO:0000256" key="8">
    <source>
        <dbReference type="ARBA" id="ARBA00022692"/>
    </source>
</evidence>
<comment type="similarity">
    <text evidence="3 12">Belongs to the PIGV family.</text>
</comment>
<evidence type="ECO:0000256" key="9">
    <source>
        <dbReference type="ARBA" id="ARBA00022824"/>
    </source>
</evidence>
<dbReference type="GeneID" id="81397556"/>
<comment type="caution">
    <text evidence="13">The sequence shown here is derived from an EMBL/GenBank/DDBJ whole genome shotgun (WGS) entry which is preliminary data.</text>
</comment>
<keyword evidence="8 12" id="KW-0812">Transmembrane</keyword>
<evidence type="ECO:0000313" key="14">
    <source>
        <dbReference type="Proteomes" id="UP001141434"/>
    </source>
</evidence>
<sequence length="455" mass="49242">MSSRLFSSAKLLRLDNPIRSLTVAFWLWKALLFVAITACPGSGYDTSTTLIPYEASGPALSAGPEPLSGPLKFVRWDSIYYLHVAQTGYVFEQEWAFGWGYTKLLDLFISGIRLSGGLGGPANTALVAVVLSHVAHYLSVLALYRLSANIFGQATITQELFCFLSAGLHIVSPAGAFLSAPYGESIVSILNFSGYYLYSSSLIAERDGATRSRDARVLTAAALFAIATMVRSNGILSGFLFAYDACVLAWGTLTQGPSIHNTLRLVVIVLGGCIVASGMVIPQLLAYRTYCMPDAGSRPWCGWTVPSIYGWVQERYWNVGFLKYWTISNLPLFLLAGPMLFILCKSSLWAIQAPSMLHPTPGKKSTAPIGPGSMLFRLAVPQGLLAVMALTSYHVQIINRISSGYPVWYWYLASCAVDSIRGLPKHSQGLAIAVQGMVAYALVQGVLFGSFLPPA</sequence>
<keyword evidence="14" id="KW-1185">Reference proteome</keyword>
<dbReference type="AlphaFoldDB" id="A0A9W9ERI4"/>
<accession>A0A9W9ERI4</accession>
<dbReference type="PANTHER" id="PTHR12468">
    <property type="entry name" value="GPI MANNOSYLTRANSFERASE 2"/>
    <property type="match status" value="1"/>
</dbReference>
<dbReference type="GO" id="GO:0000009">
    <property type="term" value="F:alpha-1,6-mannosyltransferase activity"/>
    <property type="evidence" value="ECO:0007669"/>
    <property type="project" value="InterPro"/>
</dbReference>
<dbReference type="OrthoDB" id="10252502at2759"/>
<evidence type="ECO:0000256" key="7">
    <source>
        <dbReference type="ARBA" id="ARBA00022679"/>
    </source>
</evidence>
<evidence type="ECO:0000256" key="5">
    <source>
        <dbReference type="ARBA" id="ARBA00022502"/>
    </source>
</evidence>
<feature type="transmembrane region" description="Helical" evidence="12">
    <location>
        <begin position="160"/>
        <end position="180"/>
    </location>
</feature>
<dbReference type="GO" id="GO:0031501">
    <property type="term" value="C:mannosyltransferase complex"/>
    <property type="evidence" value="ECO:0007669"/>
    <property type="project" value="TreeGrafter"/>
</dbReference>
<dbReference type="GO" id="GO:0006506">
    <property type="term" value="P:GPI anchor biosynthetic process"/>
    <property type="evidence" value="ECO:0007669"/>
    <property type="project" value="UniProtKB-KW"/>
</dbReference>
<proteinExistence type="inferred from homology"/>
<protein>
    <recommendedName>
        <fullName evidence="4 12">GPI mannosyltransferase 2</fullName>
        <ecNumber evidence="12">2.4.1.-</ecNumber>
    </recommendedName>
</protein>
<feature type="transmembrane region" description="Helical" evidence="12">
    <location>
        <begin position="430"/>
        <end position="452"/>
    </location>
</feature>